<evidence type="ECO:0000313" key="2">
    <source>
        <dbReference type="EMBL" id="KAF8912763.1"/>
    </source>
</evidence>
<dbReference type="OrthoDB" id="3362817at2759"/>
<reference evidence="2" key="1">
    <citation type="submission" date="2020-11" db="EMBL/GenBank/DDBJ databases">
        <authorList>
            <consortium name="DOE Joint Genome Institute"/>
            <person name="Ahrendt S."/>
            <person name="Riley R."/>
            <person name="Andreopoulos W."/>
            <person name="LaButti K."/>
            <person name="Pangilinan J."/>
            <person name="Ruiz-duenas F.J."/>
            <person name="Barrasa J.M."/>
            <person name="Sanchez-Garcia M."/>
            <person name="Camarero S."/>
            <person name="Miyauchi S."/>
            <person name="Serrano A."/>
            <person name="Linde D."/>
            <person name="Babiker R."/>
            <person name="Drula E."/>
            <person name="Ayuso-Fernandez I."/>
            <person name="Pacheco R."/>
            <person name="Padilla G."/>
            <person name="Ferreira P."/>
            <person name="Barriuso J."/>
            <person name="Kellner H."/>
            <person name="Castanera R."/>
            <person name="Alfaro M."/>
            <person name="Ramirez L."/>
            <person name="Pisabarro A.G."/>
            <person name="Kuo A."/>
            <person name="Tritt A."/>
            <person name="Lipzen A."/>
            <person name="He G."/>
            <person name="Yan M."/>
            <person name="Ng V."/>
            <person name="Cullen D."/>
            <person name="Martin F."/>
            <person name="Rosso M.-N."/>
            <person name="Henrissat B."/>
            <person name="Hibbett D."/>
            <person name="Martinez A.T."/>
            <person name="Grigoriev I.V."/>
        </authorList>
    </citation>
    <scope>NUCLEOTIDE SEQUENCE</scope>
    <source>
        <strain evidence="2">AH 44721</strain>
    </source>
</reference>
<dbReference type="EMBL" id="JADNYJ010000002">
    <property type="protein sequence ID" value="KAF8912763.1"/>
    <property type="molecule type" value="Genomic_DNA"/>
</dbReference>
<protein>
    <submittedName>
        <fullName evidence="2">Uncharacterized protein</fullName>
    </submittedName>
</protein>
<sequence length="331" mass="37759">MSTNAIRCRQTSILKGCSERWHYRRGLHSSYSVSSRSQSRPSPEQQELSSTTQSSLAKELLEVTELTAAETRKKDRQHLFERSQTKNPIENYLGHLQTTKHELKLEDIERYKPPKVANPKSPDYETIYNEVISSLMRSFSQPQLRQFLQLYGLPSPHHRGNKRTFAVKILEEKWGWPSLAKVSQDRIDWSEVSERQFYLDPAQSFLLMGKDGTNLLNLSRQYNVSLSFTANPMSLRVTGLKGSLKQIDAYLQTLKKDIDLDIFPLPFSKTLGPDIAQSISRLAGAYVKILDDVKLSISFLKSQPQTLSIAKQLVTQVSTQVCSVMQSSNWC</sequence>
<comment type="caution">
    <text evidence="2">The sequence shown here is derived from an EMBL/GenBank/DDBJ whole genome shotgun (WGS) entry which is preliminary data.</text>
</comment>
<keyword evidence="3" id="KW-1185">Reference proteome</keyword>
<proteinExistence type="predicted"/>
<evidence type="ECO:0000313" key="3">
    <source>
        <dbReference type="Proteomes" id="UP000724874"/>
    </source>
</evidence>
<evidence type="ECO:0000256" key="1">
    <source>
        <dbReference type="SAM" id="MobiDB-lite"/>
    </source>
</evidence>
<dbReference type="AlphaFoldDB" id="A0A9P5TV08"/>
<accession>A0A9P5TV08</accession>
<feature type="region of interest" description="Disordered" evidence="1">
    <location>
        <begin position="30"/>
        <end position="54"/>
    </location>
</feature>
<dbReference type="Proteomes" id="UP000724874">
    <property type="component" value="Unassembled WGS sequence"/>
</dbReference>
<organism evidence="2 3">
    <name type="scientific">Gymnopilus junonius</name>
    <name type="common">Spectacular rustgill mushroom</name>
    <name type="synonym">Gymnopilus spectabilis subsp. junonius</name>
    <dbReference type="NCBI Taxonomy" id="109634"/>
    <lineage>
        <taxon>Eukaryota</taxon>
        <taxon>Fungi</taxon>
        <taxon>Dikarya</taxon>
        <taxon>Basidiomycota</taxon>
        <taxon>Agaricomycotina</taxon>
        <taxon>Agaricomycetes</taxon>
        <taxon>Agaricomycetidae</taxon>
        <taxon>Agaricales</taxon>
        <taxon>Agaricineae</taxon>
        <taxon>Hymenogastraceae</taxon>
        <taxon>Gymnopilus</taxon>
    </lineage>
</organism>
<gene>
    <name evidence="2" type="ORF">CPB84DRAFT_1670434</name>
</gene>
<name>A0A9P5TV08_GYMJU</name>